<evidence type="ECO:0000259" key="3">
    <source>
        <dbReference type="Pfam" id="PF13460"/>
    </source>
</evidence>
<dbReference type="PANTHER" id="PTHR10366:SF562">
    <property type="entry name" value="ALDEHYDE REDUCTASE II (AFU_ORTHOLOGUE AFUA_1G11360)"/>
    <property type="match status" value="1"/>
</dbReference>
<evidence type="ECO:0000313" key="5">
    <source>
        <dbReference type="Proteomes" id="UP001148299"/>
    </source>
</evidence>
<reference evidence="4" key="1">
    <citation type="submission" date="2022-12" db="EMBL/GenBank/DDBJ databases">
        <authorList>
            <person name="Petersen C."/>
        </authorList>
    </citation>
    <scope>NUCLEOTIDE SEQUENCE</scope>
    <source>
        <strain evidence="4">IBT 35675</strain>
    </source>
</reference>
<dbReference type="InterPro" id="IPR036291">
    <property type="entry name" value="NAD(P)-bd_dom_sf"/>
</dbReference>
<dbReference type="InterPro" id="IPR050425">
    <property type="entry name" value="NAD(P)_dehydrat-like"/>
</dbReference>
<dbReference type="Proteomes" id="UP001148299">
    <property type="component" value="Unassembled WGS sequence"/>
</dbReference>
<reference evidence="4" key="2">
    <citation type="journal article" date="2023" name="IMA Fungus">
        <title>Comparative genomic study of the Penicillium genus elucidates a diverse pangenome and 15 lateral gene transfer events.</title>
        <authorList>
            <person name="Petersen C."/>
            <person name="Sorensen T."/>
            <person name="Nielsen M.R."/>
            <person name="Sondergaard T.E."/>
            <person name="Sorensen J.L."/>
            <person name="Fitzpatrick D.A."/>
            <person name="Frisvad J.C."/>
            <person name="Nielsen K.L."/>
        </authorList>
    </citation>
    <scope>NUCLEOTIDE SEQUENCE</scope>
    <source>
        <strain evidence="4">IBT 35675</strain>
    </source>
</reference>
<proteinExistence type="inferred from homology"/>
<sequence>MLLHDLAIPIDSVVVVIGANGFIGLETCEKLLQAGYKVRGTVRSVENYSTFMHDLFDLKWPGKFELVQVVDFEEEGAFDEAFKGAAGVIYTSMPIVLHPDPAKVINQSVKSTINTLDAAAKARVQRYVLCSSSKAVETARYDGTPRRLTVNNYNTESLLKACCGPREETLEWSLDVYSAGRALAELTFWSWIAEKNPPFVANCVVPDGAFGRGLNGATSTNQMLKAALAGEWDSVPMPISYLSDVQDTACLLVAATIKSSISNERIFAYYKHLTWNDLRSRVRAVRPGLVKGEDHPLQEGYLSSVHEPICQAEEILKDIGRAGFTHEDSMLRDFLDTCF</sequence>
<protein>
    <recommendedName>
        <fullName evidence="3">NAD(P)-binding domain-containing protein</fullName>
    </recommendedName>
</protein>
<evidence type="ECO:0000256" key="2">
    <source>
        <dbReference type="ARBA" id="ARBA00023445"/>
    </source>
</evidence>
<evidence type="ECO:0000313" key="4">
    <source>
        <dbReference type="EMBL" id="KAJ5362429.1"/>
    </source>
</evidence>
<feature type="domain" description="NAD(P)-binding" evidence="3">
    <location>
        <begin position="18"/>
        <end position="138"/>
    </location>
</feature>
<keyword evidence="1" id="KW-0560">Oxidoreductase</keyword>
<dbReference type="InterPro" id="IPR016040">
    <property type="entry name" value="NAD(P)-bd_dom"/>
</dbReference>
<dbReference type="PANTHER" id="PTHR10366">
    <property type="entry name" value="NAD DEPENDENT EPIMERASE/DEHYDRATASE"/>
    <property type="match status" value="1"/>
</dbReference>
<accession>A0A9W9RNC8</accession>
<evidence type="ECO:0000256" key="1">
    <source>
        <dbReference type="ARBA" id="ARBA00023002"/>
    </source>
</evidence>
<name>A0A9W9RNC8_PENBR</name>
<dbReference type="EMBL" id="JAPZBR010000002">
    <property type="protein sequence ID" value="KAJ5362429.1"/>
    <property type="molecule type" value="Genomic_DNA"/>
</dbReference>
<dbReference type="SUPFAM" id="SSF51735">
    <property type="entry name" value="NAD(P)-binding Rossmann-fold domains"/>
    <property type="match status" value="1"/>
</dbReference>
<organism evidence="4 5">
    <name type="scientific">Penicillium brevicompactum</name>
    <dbReference type="NCBI Taxonomy" id="5074"/>
    <lineage>
        <taxon>Eukaryota</taxon>
        <taxon>Fungi</taxon>
        <taxon>Dikarya</taxon>
        <taxon>Ascomycota</taxon>
        <taxon>Pezizomycotina</taxon>
        <taxon>Eurotiomycetes</taxon>
        <taxon>Eurotiomycetidae</taxon>
        <taxon>Eurotiales</taxon>
        <taxon>Aspergillaceae</taxon>
        <taxon>Penicillium</taxon>
    </lineage>
</organism>
<gene>
    <name evidence="4" type="ORF">N7541_003273</name>
</gene>
<keyword evidence="5" id="KW-1185">Reference proteome</keyword>
<dbReference type="Pfam" id="PF13460">
    <property type="entry name" value="NAD_binding_10"/>
    <property type="match status" value="1"/>
</dbReference>
<dbReference type="Gene3D" id="3.40.50.720">
    <property type="entry name" value="NAD(P)-binding Rossmann-like Domain"/>
    <property type="match status" value="1"/>
</dbReference>
<comment type="caution">
    <text evidence="4">The sequence shown here is derived from an EMBL/GenBank/DDBJ whole genome shotgun (WGS) entry which is preliminary data.</text>
</comment>
<dbReference type="AlphaFoldDB" id="A0A9W9RNC8"/>
<dbReference type="GO" id="GO:0016616">
    <property type="term" value="F:oxidoreductase activity, acting on the CH-OH group of donors, NAD or NADP as acceptor"/>
    <property type="evidence" value="ECO:0007669"/>
    <property type="project" value="TreeGrafter"/>
</dbReference>
<comment type="similarity">
    <text evidence="2">Belongs to the NAD(P)-dependent epimerase/dehydratase family. Dihydroflavonol-4-reductase subfamily.</text>
</comment>